<dbReference type="GO" id="GO:0016051">
    <property type="term" value="P:carbohydrate biosynthetic process"/>
    <property type="evidence" value="ECO:0007669"/>
    <property type="project" value="InterPro"/>
</dbReference>
<dbReference type="STRING" id="980251.GCA_001642875_04673"/>
<dbReference type="PROSITE" id="PS50844">
    <property type="entry name" value="AFP_LIKE"/>
    <property type="match status" value="1"/>
</dbReference>
<dbReference type="InterPro" id="IPR013132">
    <property type="entry name" value="PseI/NeuA/B-like_N"/>
</dbReference>
<dbReference type="OrthoDB" id="9814210at2"/>
<proteinExistence type="predicted"/>
<evidence type="ECO:0000259" key="1">
    <source>
        <dbReference type="PROSITE" id="PS50844"/>
    </source>
</evidence>
<dbReference type="Gene3D" id="3.90.1210.10">
    <property type="entry name" value="Antifreeze-like/N-acetylneuraminic acid synthase C-terminal domain"/>
    <property type="match status" value="1"/>
</dbReference>
<protein>
    <submittedName>
        <fullName evidence="2">Pseudaminic acid synthase</fullName>
        <ecNumber evidence="2">2.5.1.97</ecNumber>
    </submittedName>
</protein>
<dbReference type="InterPro" id="IPR013785">
    <property type="entry name" value="Aldolase_TIM"/>
</dbReference>
<dbReference type="EMBL" id="CP042912">
    <property type="protein sequence ID" value="QEG20311.1"/>
    <property type="molecule type" value="Genomic_DNA"/>
</dbReference>
<dbReference type="GO" id="GO:0047444">
    <property type="term" value="F:N-acylneuraminate-9-phosphate synthase activity"/>
    <property type="evidence" value="ECO:0007669"/>
    <property type="project" value="TreeGrafter"/>
</dbReference>
<gene>
    <name evidence="2" type="primary">pseI</name>
    <name evidence="2" type="ORF">MFFC18_01580</name>
</gene>
<dbReference type="Pfam" id="PF03102">
    <property type="entry name" value="NeuB"/>
    <property type="match status" value="1"/>
</dbReference>
<name>A0A5B9PB17_9BACT</name>
<dbReference type="AlphaFoldDB" id="A0A5B9PB17"/>
<dbReference type="Proteomes" id="UP000322214">
    <property type="component" value="Chromosome"/>
</dbReference>
<dbReference type="Pfam" id="PF08666">
    <property type="entry name" value="SAF"/>
    <property type="match status" value="1"/>
</dbReference>
<dbReference type="InterPro" id="IPR020030">
    <property type="entry name" value="Pseudaminic_synth_PseI"/>
</dbReference>
<dbReference type="SUPFAM" id="SSF51269">
    <property type="entry name" value="AFP III-like domain"/>
    <property type="match status" value="1"/>
</dbReference>
<evidence type="ECO:0000313" key="3">
    <source>
        <dbReference type="Proteomes" id="UP000322214"/>
    </source>
</evidence>
<organism evidence="2 3">
    <name type="scientific">Mariniblastus fucicola</name>
    <dbReference type="NCBI Taxonomy" id="980251"/>
    <lineage>
        <taxon>Bacteria</taxon>
        <taxon>Pseudomonadati</taxon>
        <taxon>Planctomycetota</taxon>
        <taxon>Planctomycetia</taxon>
        <taxon>Pirellulales</taxon>
        <taxon>Pirellulaceae</taxon>
        <taxon>Mariniblastus</taxon>
    </lineage>
</organism>
<dbReference type="PANTHER" id="PTHR42966">
    <property type="entry name" value="N-ACETYLNEURAMINATE SYNTHASE"/>
    <property type="match status" value="1"/>
</dbReference>
<dbReference type="Gene3D" id="3.20.20.70">
    <property type="entry name" value="Aldolase class I"/>
    <property type="match status" value="1"/>
</dbReference>
<sequence>MTNDPTSNKKAYLIAEMSANHNGDFDRAVAIVRAMKEAGADAVKLQTYTADTLTIDCDKPDFVIGAGTVWEGQKLHDLYASAYTPWEWHAELFALANELGMDCFSTPFDNSAVDFLEQFDPPFYKVASFELVDVGLIEYIASKGRPITMSTGMGSIEEISDAVAVVKKAGVPLTLLKCTSAYPSPPSSMNLNTMRDMAERFDVPVGLSDHTLGTTVPVAAVALGASVVEKHFTLSRKDEGPDSSFSLEPAEFREMVDAIRIVEQALGEVKYERSDKEEASVVFRRSLYAVADIAAGEALTNENVRSIRPGHGLKPKFLSSLLGKSAAKAIPRGTPISADVVESFDVQE</sequence>
<dbReference type="SMART" id="SM00858">
    <property type="entry name" value="SAF"/>
    <property type="match status" value="1"/>
</dbReference>
<dbReference type="InterPro" id="IPR013974">
    <property type="entry name" value="SAF"/>
</dbReference>
<dbReference type="InterPro" id="IPR057736">
    <property type="entry name" value="SAF_PseI/NeuA/NeuB"/>
</dbReference>
<dbReference type="InterPro" id="IPR051690">
    <property type="entry name" value="PseI-like"/>
</dbReference>
<dbReference type="InterPro" id="IPR036732">
    <property type="entry name" value="AFP_Neu5c_C_sf"/>
</dbReference>
<dbReference type="CDD" id="cd11615">
    <property type="entry name" value="SAF_NeuB_like"/>
    <property type="match status" value="1"/>
</dbReference>
<reference evidence="2 3" key="1">
    <citation type="submission" date="2019-08" db="EMBL/GenBank/DDBJ databases">
        <title>Deep-cultivation of Planctomycetes and their phenomic and genomic characterization uncovers novel biology.</title>
        <authorList>
            <person name="Wiegand S."/>
            <person name="Jogler M."/>
            <person name="Boedeker C."/>
            <person name="Pinto D."/>
            <person name="Vollmers J."/>
            <person name="Rivas-Marin E."/>
            <person name="Kohn T."/>
            <person name="Peeters S.H."/>
            <person name="Heuer A."/>
            <person name="Rast P."/>
            <person name="Oberbeckmann S."/>
            <person name="Bunk B."/>
            <person name="Jeske O."/>
            <person name="Meyerdierks A."/>
            <person name="Storesund J.E."/>
            <person name="Kallscheuer N."/>
            <person name="Luecker S."/>
            <person name="Lage O.M."/>
            <person name="Pohl T."/>
            <person name="Merkel B.J."/>
            <person name="Hornburger P."/>
            <person name="Mueller R.-W."/>
            <person name="Bruemmer F."/>
            <person name="Labrenz M."/>
            <person name="Spormann A.M."/>
            <person name="Op den Camp H."/>
            <person name="Overmann J."/>
            <person name="Amann R."/>
            <person name="Jetten M.S.M."/>
            <person name="Mascher T."/>
            <person name="Medema M.H."/>
            <person name="Devos D.P."/>
            <person name="Kaster A.-K."/>
            <person name="Ovreas L."/>
            <person name="Rohde M."/>
            <person name="Galperin M.Y."/>
            <person name="Jogler C."/>
        </authorList>
    </citation>
    <scope>NUCLEOTIDE SEQUENCE [LARGE SCALE GENOMIC DNA]</scope>
    <source>
        <strain evidence="2 3">FC18</strain>
    </source>
</reference>
<evidence type="ECO:0000313" key="2">
    <source>
        <dbReference type="EMBL" id="QEG20311.1"/>
    </source>
</evidence>
<keyword evidence="3" id="KW-1185">Reference proteome</keyword>
<accession>A0A5B9PB17</accession>
<dbReference type="SUPFAM" id="SSF51569">
    <property type="entry name" value="Aldolase"/>
    <property type="match status" value="1"/>
</dbReference>
<keyword evidence="2" id="KW-0808">Transferase</keyword>
<dbReference type="EC" id="2.5.1.97" evidence="2"/>
<dbReference type="PANTHER" id="PTHR42966:SF2">
    <property type="entry name" value="PSEUDAMINIC ACID SYNTHASE"/>
    <property type="match status" value="1"/>
</dbReference>
<dbReference type="NCBIfam" id="TIGR03586">
    <property type="entry name" value="PseI"/>
    <property type="match status" value="1"/>
</dbReference>
<dbReference type="RefSeq" id="WP_075082659.1">
    <property type="nucleotide sequence ID" value="NZ_CP042912.1"/>
</dbReference>
<feature type="domain" description="AFP-like" evidence="1">
    <location>
        <begin position="286"/>
        <end position="344"/>
    </location>
</feature>
<dbReference type="InterPro" id="IPR006190">
    <property type="entry name" value="SAF_AFP_Neu5Ac"/>
</dbReference>
<dbReference type="KEGG" id="mff:MFFC18_01580"/>